<reference evidence="2" key="1">
    <citation type="submission" date="2019-08" db="EMBL/GenBank/DDBJ databases">
        <title>Antibiosis Participates in the Biocontrol of Bucillus cereus 0-9 Against Rice Sheath Blight.</title>
        <authorList>
            <person name="Wang G."/>
            <person name="Liu F."/>
        </authorList>
    </citation>
    <scope>NUCLEOTIDE SEQUENCE</scope>
    <source>
        <strain evidence="2">09</strain>
    </source>
</reference>
<proteinExistence type="predicted"/>
<feature type="region of interest" description="Disordered" evidence="1">
    <location>
        <begin position="95"/>
        <end position="117"/>
    </location>
</feature>
<protein>
    <submittedName>
        <fullName evidence="2">Uncharacterized protein</fullName>
    </submittedName>
</protein>
<dbReference type="EMBL" id="CP042874">
    <property type="protein sequence ID" value="QEF16459.1"/>
    <property type="molecule type" value="Genomic_DNA"/>
</dbReference>
<evidence type="ECO:0000256" key="1">
    <source>
        <dbReference type="SAM" id="MobiDB-lite"/>
    </source>
</evidence>
<gene>
    <name evidence="2" type="ORF">FRY47_08775</name>
</gene>
<accession>A0A5B9HN29</accession>
<dbReference type="AlphaFoldDB" id="A0A5B9HN29"/>
<name>A0A5B9HN29_BACCE</name>
<dbReference type="RefSeq" id="WP_000423572.1">
    <property type="nucleotide sequence ID" value="NZ_CP187290.1"/>
</dbReference>
<sequence>MELSKKISRLVQLIQSGENLSISIDINSGLARICDMDFSMEEQNKIIHGHIENTWLVQWFNYLQKAIKKELDQGENNALKHVDLLEVQHLQVRDNNEEKSQLNKKAKNASESNSNNEADMSRNLYIAELEKNYRNMENRLKKAEDYVKYLVKQLNVKNVTEQNLQYPLHFSNSSSKIENAMKVKNKEIQNVIDAMKDIEVPYGSFINHQINEVIIMKIHNDSGINYIVSGDYDSAILV</sequence>
<organism evidence="2">
    <name type="scientific">Bacillus cereus</name>
    <dbReference type="NCBI Taxonomy" id="1396"/>
    <lineage>
        <taxon>Bacteria</taxon>
        <taxon>Bacillati</taxon>
        <taxon>Bacillota</taxon>
        <taxon>Bacilli</taxon>
        <taxon>Bacillales</taxon>
        <taxon>Bacillaceae</taxon>
        <taxon>Bacillus</taxon>
        <taxon>Bacillus cereus group</taxon>
    </lineage>
</organism>
<evidence type="ECO:0000313" key="2">
    <source>
        <dbReference type="EMBL" id="QEF16459.1"/>
    </source>
</evidence>